<dbReference type="GO" id="GO:0003755">
    <property type="term" value="F:peptidyl-prolyl cis-trans isomerase activity"/>
    <property type="evidence" value="ECO:0007669"/>
    <property type="project" value="UniProtKB-KW"/>
</dbReference>
<keyword evidence="2" id="KW-0697">Rotamase</keyword>
<dbReference type="Gene3D" id="2.40.100.10">
    <property type="entry name" value="Cyclophilin-like"/>
    <property type="match status" value="1"/>
</dbReference>
<keyword evidence="7" id="KW-1185">Reference proteome</keyword>
<dbReference type="PANTHER" id="PTHR43246">
    <property type="entry name" value="PEPTIDYL-PROLYL CIS-TRANS ISOMERASE CYP38, CHLOROPLASTIC"/>
    <property type="match status" value="1"/>
</dbReference>
<evidence type="ECO:0000256" key="4">
    <source>
        <dbReference type="SAM" id="SignalP"/>
    </source>
</evidence>
<proteinExistence type="predicted"/>
<dbReference type="PROSITE" id="PS50072">
    <property type="entry name" value="CSA_PPIASE_2"/>
    <property type="match status" value="1"/>
</dbReference>
<dbReference type="RefSeq" id="WP_187542009.1">
    <property type="nucleotide sequence ID" value="NZ_CP060717.1"/>
</dbReference>
<evidence type="ECO:0000256" key="3">
    <source>
        <dbReference type="ARBA" id="ARBA00023235"/>
    </source>
</evidence>
<gene>
    <name evidence="6" type="ORF">H9L12_12575</name>
</gene>
<dbReference type="InterPro" id="IPR044665">
    <property type="entry name" value="E_coli_cyclophilin_A-like"/>
</dbReference>
<dbReference type="InterPro" id="IPR002130">
    <property type="entry name" value="Cyclophilin-type_PPIase_dom"/>
</dbReference>
<evidence type="ECO:0000313" key="7">
    <source>
        <dbReference type="Proteomes" id="UP000515955"/>
    </source>
</evidence>
<sequence length="299" mass="31960">MSLKLVTAAALLLATSTTALAAEVKVKAPGDVVKASSPADWKEIHADDLMVMNLATGKRVVIQLAPLFAPVHVANVKIMARSGYWAKATIYRVVDNWVTQWGLGDGEFKLPPKAVARPPEEYERPLTGLTLTPSGSPDPYSQMGAFTEGWPTALQLNGNVNPVYCYGAVGVARDAAPDTGSGSELFTVIGTPARRLDRNYALVGRVIEGMENLSALPRGTGEMGVYAKDQTPTPILSVRMAADMPPADRPRYEVMKSGSAAFAEYVDLASHRRDYGVGSPGAALCAIPVPIRKVPVERR</sequence>
<dbReference type="InterPro" id="IPR029000">
    <property type="entry name" value="Cyclophilin-like_dom_sf"/>
</dbReference>
<feature type="chain" id="PRO_5028851967" description="peptidylprolyl isomerase" evidence="4">
    <location>
        <begin position="22"/>
        <end position="299"/>
    </location>
</feature>
<evidence type="ECO:0000256" key="1">
    <source>
        <dbReference type="ARBA" id="ARBA00013194"/>
    </source>
</evidence>
<feature type="domain" description="PPIase cyclophilin-type" evidence="5">
    <location>
        <begin position="59"/>
        <end position="240"/>
    </location>
</feature>
<dbReference type="AlphaFoldDB" id="A0A7G9SAY6"/>
<evidence type="ECO:0000259" key="5">
    <source>
        <dbReference type="PROSITE" id="PS50072"/>
    </source>
</evidence>
<keyword evidence="4" id="KW-0732">Signal</keyword>
<keyword evidence="3 6" id="KW-0413">Isomerase</keyword>
<dbReference type="Proteomes" id="UP000515955">
    <property type="component" value="Chromosome"/>
</dbReference>
<name>A0A7G9SAY6_9SPHN</name>
<protein>
    <recommendedName>
        <fullName evidence="1">peptidylprolyl isomerase</fullName>
        <ecNumber evidence="1">5.2.1.8</ecNumber>
    </recommendedName>
</protein>
<dbReference type="EMBL" id="CP060717">
    <property type="protein sequence ID" value="QNN65011.1"/>
    <property type="molecule type" value="Genomic_DNA"/>
</dbReference>
<feature type="signal peptide" evidence="4">
    <location>
        <begin position="1"/>
        <end position="21"/>
    </location>
</feature>
<dbReference type="SUPFAM" id="SSF50891">
    <property type="entry name" value="Cyclophilin-like"/>
    <property type="match status" value="1"/>
</dbReference>
<dbReference type="EC" id="5.2.1.8" evidence="1"/>
<organism evidence="6 7">
    <name type="scientific">Sphingomonas rhizophila</name>
    <dbReference type="NCBI Taxonomy" id="2071607"/>
    <lineage>
        <taxon>Bacteria</taxon>
        <taxon>Pseudomonadati</taxon>
        <taxon>Pseudomonadota</taxon>
        <taxon>Alphaproteobacteria</taxon>
        <taxon>Sphingomonadales</taxon>
        <taxon>Sphingomonadaceae</taxon>
        <taxon>Sphingomonas</taxon>
    </lineage>
</organism>
<accession>A0A7G9SAY6</accession>
<dbReference type="KEGG" id="srhi:H9L12_12575"/>
<reference evidence="6 7" key="1">
    <citation type="submission" date="2020-08" db="EMBL/GenBank/DDBJ databases">
        <title>Genome sequence of Sphingomonas rhizophila KACC 19189T.</title>
        <authorList>
            <person name="Hyun D.-W."/>
            <person name="Bae J.-W."/>
        </authorList>
    </citation>
    <scope>NUCLEOTIDE SEQUENCE [LARGE SCALE GENOMIC DNA]</scope>
    <source>
        <strain evidence="6 7">KACC 19189</strain>
    </source>
</reference>
<dbReference type="Pfam" id="PF00160">
    <property type="entry name" value="Pro_isomerase"/>
    <property type="match status" value="1"/>
</dbReference>
<evidence type="ECO:0000313" key="6">
    <source>
        <dbReference type="EMBL" id="QNN65011.1"/>
    </source>
</evidence>
<evidence type="ECO:0000256" key="2">
    <source>
        <dbReference type="ARBA" id="ARBA00023110"/>
    </source>
</evidence>